<evidence type="ECO:0000313" key="7">
    <source>
        <dbReference type="EMBL" id="NDY93331.1"/>
    </source>
</evidence>
<dbReference type="Pfam" id="PF09423">
    <property type="entry name" value="PhoD"/>
    <property type="match status" value="1"/>
</dbReference>
<protein>
    <recommendedName>
        <fullName evidence="6">PhoD-like phosphatase metallophosphatase domain-containing protein</fullName>
    </recommendedName>
</protein>
<dbReference type="SUPFAM" id="SSF56300">
    <property type="entry name" value="Metallo-dependent phosphatases"/>
    <property type="match status" value="1"/>
</dbReference>
<dbReference type="Gene3D" id="3.60.21.70">
    <property type="entry name" value="PhoD-like phosphatase"/>
    <property type="match status" value="1"/>
</dbReference>
<keyword evidence="8" id="KW-1185">Reference proteome</keyword>
<dbReference type="Gene3D" id="3.40.50.1820">
    <property type="entry name" value="alpha/beta hydrolase"/>
    <property type="match status" value="1"/>
</dbReference>
<keyword evidence="4" id="KW-0274">FAD</keyword>
<proteinExistence type="inferred from homology"/>
<organism evidence="7 8">
    <name type="scientific">Ideonella livida</name>
    <dbReference type="NCBI Taxonomy" id="2707176"/>
    <lineage>
        <taxon>Bacteria</taxon>
        <taxon>Pseudomonadati</taxon>
        <taxon>Pseudomonadota</taxon>
        <taxon>Betaproteobacteria</taxon>
        <taxon>Burkholderiales</taxon>
        <taxon>Sphaerotilaceae</taxon>
        <taxon>Ideonella</taxon>
    </lineage>
</organism>
<evidence type="ECO:0000256" key="1">
    <source>
        <dbReference type="ARBA" id="ARBA00001974"/>
    </source>
</evidence>
<reference evidence="7 8" key="1">
    <citation type="submission" date="2020-02" db="EMBL/GenBank/DDBJ databases">
        <title>Ideonella bacterium strain TBM-1.</title>
        <authorList>
            <person name="Chen W.-M."/>
        </authorList>
    </citation>
    <scope>NUCLEOTIDE SEQUENCE [LARGE SCALE GENOMIC DNA]</scope>
    <source>
        <strain evidence="7 8">TBM-1</strain>
    </source>
</reference>
<comment type="cofactor">
    <cofactor evidence="1">
        <name>FAD</name>
        <dbReference type="ChEBI" id="CHEBI:57692"/>
    </cofactor>
</comment>
<gene>
    <name evidence="7" type="ORF">G3A44_19230</name>
</gene>
<feature type="domain" description="PhoD-like phosphatase metallophosphatase" evidence="6">
    <location>
        <begin position="975"/>
        <end position="1224"/>
    </location>
</feature>
<dbReference type="InterPro" id="IPR018946">
    <property type="entry name" value="PhoD-like_MPP"/>
</dbReference>
<evidence type="ECO:0000256" key="5">
    <source>
        <dbReference type="ARBA" id="ARBA00023002"/>
    </source>
</evidence>
<dbReference type="InterPro" id="IPR029052">
    <property type="entry name" value="Metallo-depent_PP-like"/>
</dbReference>
<keyword evidence="5" id="KW-0560">Oxidoreductase</keyword>
<evidence type="ECO:0000256" key="2">
    <source>
        <dbReference type="ARBA" id="ARBA00010790"/>
    </source>
</evidence>
<dbReference type="RefSeq" id="WP_203561483.1">
    <property type="nucleotide sequence ID" value="NZ_JAAGOH010000033.1"/>
</dbReference>
<dbReference type="InterPro" id="IPR038607">
    <property type="entry name" value="PhoD-like_sf"/>
</dbReference>
<name>A0A7C9PKB4_9BURK</name>
<dbReference type="SUPFAM" id="SSF53474">
    <property type="entry name" value="alpha/beta-Hydrolases"/>
    <property type="match status" value="1"/>
</dbReference>
<evidence type="ECO:0000256" key="4">
    <source>
        <dbReference type="ARBA" id="ARBA00022827"/>
    </source>
</evidence>
<evidence type="ECO:0000259" key="6">
    <source>
        <dbReference type="Pfam" id="PF09423"/>
    </source>
</evidence>
<comment type="similarity">
    <text evidence="2">Belongs to the GMC oxidoreductase family.</text>
</comment>
<sequence length="1316" mass="144499">PPGAGAAGPSSPAPLATYAVLPQAGLATLVQPVVPARRWTWPQALPRGLQPAGRALAALAHLGHLAVSVRQRGILLRVALTALILHRCLPPARREGDPAMDTWGEWWAGLKVVVQASERREMRYRLTLALQDVVHDPGGRWRQALPTELHLHGLKTVDPGASWGELWDWGLQRLGWRWRGRTGPAPRLRPSYLEQVTQLQVRLTDAGGRLQADTRRWPMDLRQMLGELPLRLTGGGDLPSALLALAAYPGVFGRLLVKTRLIDFRLPVRSGRPQRDGASTDELTLRVWQDGREHRLIPRTYKLEVPLGLSSSDPPGQDLRRRIALRLHRYRAQPDRPPTVQAGHWQDQPVRRVRSVLLVHAFGQSGRSFTLDSAPQSLAGTLVESGYEVWVLDHRLSTRLPAHHLPSTIDQIARYDLPAAVRHVRQVLARELGDGPGQAPLQVFAIAQCIGAAASAMALLAGRLQPPGQPPALAGLVISQTHPHCVASPLTRARTWLPAFLRDTLRLPRVPFAVRDGAESGLLAMADRLFSALPIAPQEQCPARAEGDHDEDDCATCRRIRYIEAPLFKHRNLAYATHRDLPRLFGDANLRLFAHAARCTEAEHLVNEDGAPAYVSDRQVLRHFRLPLIFLHGQENELFDVESARRSAAHYARVHPELADLVARALGQPEGPQHPARAAFIVPGYGHLDVLIGQQARADVFEPLVRALDHLGTQDVPRPRPHRLGATLRLPLDGPCLGGLRREAGRLHLELAFRVDDRFSDGQRGPQAAAGDRTWAWVRSHPGGLGDPLAAGLHALALEDCPALTGDLGGQQPSWRRDVAQRRVASGALALPTAGLADRGGLALEAFTVHEVIVGDGAPWPADVLPCPPGLDLAQPGPALAAWLEALWQGRRRRLQDLAEEDRPHQRTASILRLRPEHPEQRLAQLAPAVLQPWLRPEDDGTCHLAVGSCRYPGFAVDAARVDTWLADLEQAQREGAAAPALALLLGDQIYADATAGFADALSPVERYWDRYRQAFSRRRPDPLGGPRPAGLGDWLAGLPSLLVPDDHEFIDNHPDGAPLVKAPPAHHRRAQGVTRAVAHQALRAYQFAHTRGWQVADGAWQLSLGPVRLLVLDTRSHRRPATPDGDPGALFSPGQWDAVTRWLAEAPRTGQLQVLATGSVLLPGLWRHTPMQAGQVDTLQARPAERYRLLQALAQAHAQSLGAARFLLLSGDYHLCAAARLQRQGMPLGACLVVPPLFAPLPFADARAEDLHWQEELPDGLALEPLEVRRGSGLGRLSVQRCEGGYQVRFRARLRRLELFDDPQAVQEVDWTLTL</sequence>
<keyword evidence="3" id="KW-0285">Flavoprotein</keyword>
<accession>A0A7C9PKB4</accession>
<dbReference type="GO" id="GO:0016491">
    <property type="term" value="F:oxidoreductase activity"/>
    <property type="evidence" value="ECO:0007669"/>
    <property type="project" value="UniProtKB-KW"/>
</dbReference>
<dbReference type="Proteomes" id="UP000484255">
    <property type="component" value="Unassembled WGS sequence"/>
</dbReference>
<dbReference type="InterPro" id="IPR029058">
    <property type="entry name" value="AB_hydrolase_fold"/>
</dbReference>
<dbReference type="PANTHER" id="PTHR47470">
    <property type="entry name" value="CHOLESTEROL OXIDASE"/>
    <property type="match status" value="1"/>
</dbReference>
<dbReference type="InterPro" id="IPR052542">
    <property type="entry name" value="Cholesterol_Oxidase"/>
</dbReference>
<dbReference type="EMBL" id="JAAGOH010000033">
    <property type="protein sequence ID" value="NDY93331.1"/>
    <property type="molecule type" value="Genomic_DNA"/>
</dbReference>
<dbReference type="PANTHER" id="PTHR47470:SF1">
    <property type="entry name" value="FAD-DEPENDENT OXIDOREDUCTASE 2 FAD BINDING DOMAIN-CONTAINING PROTEIN"/>
    <property type="match status" value="1"/>
</dbReference>
<comment type="caution">
    <text evidence="7">The sequence shown here is derived from an EMBL/GenBank/DDBJ whole genome shotgun (WGS) entry which is preliminary data.</text>
</comment>
<feature type="non-terminal residue" evidence="7">
    <location>
        <position position="1"/>
    </location>
</feature>
<evidence type="ECO:0000256" key="3">
    <source>
        <dbReference type="ARBA" id="ARBA00022630"/>
    </source>
</evidence>
<evidence type="ECO:0000313" key="8">
    <source>
        <dbReference type="Proteomes" id="UP000484255"/>
    </source>
</evidence>